<comment type="caution">
    <text evidence="2">The sequence shown here is derived from an EMBL/GenBank/DDBJ whole genome shotgun (WGS) entry which is preliminary data.</text>
</comment>
<dbReference type="AlphaFoldDB" id="A0AAD5PM36"/>
<feature type="domain" description="Glycoside-hydrolase family GH114 TIM-barrel" evidence="1">
    <location>
        <begin position="6"/>
        <end position="174"/>
    </location>
</feature>
<dbReference type="InterPro" id="IPR017853">
    <property type="entry name" value="GH"/>
</dbReference>
<accession>A0AAD5PM36</accession>
<evidence type="ECO:0000259" key="1">
    <source>
        <dbReference type="Pfam" id="PF03537"/>
    </source>
</evidence>
<dbReference type="EMBL" id="WJBH02000290">
    <property type="protein sequence ID" value="KAI9549689.1"/>
    <property type="molecule type" value="Genomic_DNA"/>
</dbReference>
<protein>
    <recommendedName>
        <fullName evidence="1">Glycoside-hydrolase family GH114 TIM-barrel domain-containing protein</fullName>
    </recommendedName>
</protein>
<gene>
    <name evidence="2" type="ORF">GHT06_003875</name>
</gene>
<dbReference type="PANTHER" id="PTHR35273">
    <property type="entry name" value="ALPHA-1,4 POLYGALACTOSAMINIDASE, PUTATIVE (AFU_ORTHOLOGUE AFUA_3G07890)-RELATED"/>
    <property type="match status" value="1"/>
</dbReference>
<dbReference type="InterPro" id="IPR004352">
    <property type="entry name" value="GH114_TIM-barrel"/>
</dbReference>
<dbReference type="SUPFAM" id="SSF51445">
    <property type="entry name" value="(Trans)glycosidases"/>
    <property type="match status" value="1"/>
</dbReference>
<organism evidence="2 3">
    <name type="scientific">Daphnia sinensis</name>
    <dbReference type="NCBI Taxonomy" id="1820382"/>
    <lineage>
        <taxon>Eukaryota</taxon>
        <taxon>Metazoa</taxon>
        <taxon>Ecdysozoa</taxon>
        <taxon>Arthropoda</taxon>
        <taxon>Crustacea</taxon>
        <taxon>Branchiopoda</taxon>
        <taxon>Diplostraca</taxon>
        <taxon>Cladocera</taxon>
        <taxon>Anomopoda</taxon>
        <taxon>Daphniidae</taxon>
        <taxon>Daphnia</taxon>
        <taxon>Daphnia similis group</taxon>
    </lineage>
</organism>
<reference evidence="2" key="1">
    <citation type="submission" date="2022-05" db="EMBL/GenBank/DDBJ databases">
        <title>A multi-omics perspective on studying reproductive biology in Daphnia sinensis.</title>
        <authorList>
            <person name="Jia J."/>
        </authorList>
    </citation>
    <scope>NUCLEOTIDE SEQUENCE</scope>
    <source>
        <strain evidence="2">WSL</strain>
    </source>
</reference>
<dbReference type="Proteomes" id="UP000820818">
    <property type="component" value="Unassembled WGS sequence"/>
</dbReference>
<name>A0AAD5PM36_9CRUS</name>
<evidence type="ECO:0000313" key="3">
    <source>
        <dbReference type="Proteomes" id="UP000820818"/>
    </source>
</evidence>
<dbReference type="InterPro" id="IPR013785">
    <property type="entry name" value="Aldolase_TIM"/>
</dbReference>
<evidence type="ECO:0000313" key="2">
    <source>
        <dbReference type="EMBL" id="KAI9549689.1"/>
    </source>
</evidence>
<dbReference type="PANTHER" id="PTHR35273:SF2">
    <property type="entry name" value="ALPHA-GALACTOSIDASE"/>
    <property type="match status" value="1"/>
</dbReference>
<sequence>MDKTPQFEHYRTRADELYCYVSAGTAEKWRADFSAIPDRVLNGNTYPGEYSIGAAHWRDPELQRVMRERVCRAKAMGCDGIEFDNIDCYVRPSKCEGTRLDQIEYIRWLGATARAHGLRVGCKNVGPIIQGVRDTCDFYVAENCGRCPDYDQDSSKLLFIVNYNQPCDGAALCKECWNSIPHARRSALPRPVRGRIWPLHKKRKRNP</sequence>
<dbReference type="Gene3D" id="3.20.20.70">
    <property type="entry name" value="Aldolase class I"/>
    <property type="match status" value="1"/>
</dbReference>
<dbReference type="Pfam" id="PF03537">
    <property type="entry name" value="Glyco_hydro_114"/>
    <property type="match status" value="1"/>
</dbReference>
<proteinExistence type="predicted"/>
<keyword evidence="3" id="KW-1185">Reference proteome</keyword>